<dbReference type="PANTHER" id="PTHR12526">
    <property type="entry name" value="GLYCOSYLTRANSFERASE"/>
    <property type="match status" value="1"/>
</dbReference>
<feature type="non-terminal residue" evidence="2">
    <location>
        <position position="1"/>
    </location>
</feature>
<dbReference type="InterPro" id="IPR001296">
    <property type="entry name" value="Glyco_trans_1"/>
</dbReference>
<dbReference type="GO" id="GO:0016757">
    <property type="term" value="F:glycosyltransferase activity"/>
    <property type="evidence" value="ECO:0007669"/>
    <property type="project" value="UniProtKB-KW"/>
</dbReference>
<sequence length="121" mass="13135">IEWRGFKKDPYENLNEGVTALLLTSRFEGFGMVLAEANQRGIPVISSDCQVGPADIVIPGVNGYLYPEGDMDAFVKIVNDVIDGKVGFGTPEEIARTAERFSGEVVCNNIIKALEDITGLK</sequence>
<dbReference type="Proteomes" id="UP000236910">
    <property type="component" value="Unassembled WGS sequence"/>
</dbReference>
<evidence type="ECO:0000313" key="3">
    <source>
        <dbReference type="Proteomes" id="UP000236910"/>
    </source>
</evidence>
<dbReference type="PANTHER" id="PTHR12526:SF630">
    <property type="entry name" value="GLYCOSYLTRANSFERASE"/>
    <property type="match status" value="1"/>
</dbReference>
<proteinExistence type="predicted"/>
<reference evidence="2 3" key="1">
    <citation type="submission" date="2018-01" db="EMBL/GenBank/DDBJ databases">
        <title>Metagenomic assembled genomes from two thermal pools in the Uzon Caldera, Kamchatka, Russia.</title>
        <authorList>
            <person name="Wilkins L."/>
            <person name="Ettinger C."/>
        </authorList>
    </citation>
    <scope>NUCLEOTIDE SEQUENCE [LARGE SCALE GENOMIC DNA]</scope>
    <source>
        <strain evidence="2">ARK-10</strain>
    </source>
</reference>
<dbReference type="Pfam" id="PF00534">
    <property type="entry name" value="Glycos_transf_1"/>
    <property type="match status" value="1"/>
</dbReference>
<feature type="domain" description="Glycosyl transferase family 1" evidence="1">
    <location>
        <begin position="10"/>
        <end position="97"/>
    </location>
</feature>
<dbReference type="SUPFAM" id="SSF53756">
    <property type="entry name" value="UDP-Glycosyltransferase/glycogen phosphorylase"/>
    <property type="match status" value="1"/>
</dbReference>
<name>A0A2J6X4Z1_9BACT</name>
<organism evidence="2 3">
    <name type="scientific">Caldisericum exile</name>
    <dbReference type="NCBI Taxonomy" id="693075"/>
    <lineage>
        <taxon>Bacteria</taxon>
        <taxon>Pseudomonadati</taxon>
        <taxon>Caldisericota/Cryosericota group</taxon>
        <taxon>Caldisericota</taxon>
        <taxon>Caldisericia</taxon>
        <taxon>Caldisericales</taxon>
        <taxon>Caldisericaceae</taxon>
        <taxon>Caldisericum</taxon>
    </lineage>
</organism>
<comment type="caution">
    <text evidence="2">The sequence shown here is derived from an EMBL/GenBank/DDBJ whole genome shotgun (WGS) entry which is preliminary data.</text>
</comment>
<evidence type="ECO:0000259" key="1">
    <source>
        <dbReference type="Pfam" id="PF00534"/>
    </source>
</evidence>
<keyword evidence="2" id="KW-0808">Transferase</keyword>
<protein>
    <submittedName>
        <fullName evidence="2">1,6-galactosyltransferase</fullName>
    </submittedName>
</protein>
<accession>A0A2J6X4Z1</accession>
<dbReference type="EMBL" id="PNIX01000302">
    <property type="protein sequence ID" value="PMP81584.1"/>
    <property type="molecule type" value="Genomic_DNA"/>
</dbReference>
<keyword evidence="2" id="KW-0328">Glycosyltransferase</keyword>
<dbReference type="Gene3D" id="3.40.50.2000">
    <property type="entry name" value="Glycogen Phosphorylase B"/>
    <property type="match status" value="1"/>
</dbReference>
<gene>
    <name evidence="2" type="ORF">C0175_05205</name>
</gene>
<evidence type="ECO:0000313" key="2">
    <source>
        <dbReference type="EMBL" id="PMP81584.1"/>
    </source>
</evidence>
<dbReference type="AlphaFoldDB" id="A0A2J6X4Z1"/>